<dbReference type="Gene3D" id="3.40.33.10">
    <property type="entry name" value="CAP"/>
    <property type="match status" value="1"/>
</dbReference>
<accession>A0ABS5LCQ0</accession>
<dbReference type="RefSeq" id="WP_211557373.1">
    <property type="nucleotide sequence ID" value="NZ_JAGVRK010000001.1"/>
</dbReference>
<organism evidence="3 4">
    <name type="scientific">Metabacillus flavus</name>
    <dbReference type="NCBI Taxonomy" id="2823519"/>
    <lineage>
        <taxon>Bacteria</taxon>
        <taxon>Bacillati</taxon>
        <taxon>Bacillota</taxon>
        <taxon>Bacilli</taxon>
        <taxon>Bacillales</taxon>
        <taxon>Bacillaceae</taxon>
        <taxon>Metabacillus</taxon>
    </lineage>
</organism>
<feature type="domain" description="SbsC C-terminal" evidence="2">
    <location>
        <begin position="27"/>
        <end position="98"/>
    </location>
</feature>
<keyword evidence="4" id="KW-1185">Reference proteome</keyword>
<dbReference type="InterPro" id="IPR041378">
    <property type="entry name" value="S-layer_SbsC_C"/>
</dbReference>
<feature type="signal peptide" evidence="1">
    <location>
        <begin position="1"/>
        <end position="24"/>
    </location>
</feature>
<reference evidence="3 4" key="1">
    <citation type="submission" date="2021-04" db="EMBL/GenBank/DDBJ databases">
        <title>Metabacillus sp. strain KIGAM252 whole genome sequence.</title>
        <authorList>
            <person name="Seo M.-J."/>
            <person name="Cho E.-S."/>
            <person name="Hwang C.Y."/>
            <person name="Yoon D.J."/>
        </authorList>
    </citation>
    <scope>NUCLEOTIDE SEQUENCE [LARGE SCALE GENOMIC DNA]</scope>
    <source>
        <strain evidence="3 4">KIGAM252</strain>
    </source>
</reference>
<dbReference type="Gene3D" id="1.20.58.780">
    <property type="match status" value="1"/>
</dbReference>
<evidence type="ECO:0000313" key="4">
    <source>
        <dbReference type="Proteomes" id="UP000682403"/>
    </source>
</evidence>
<evidence type="ECO:0000313" key="3">
    <source>
        <dbReference type="EMBL" id="MBS2968514.1"/>
    </source>
</evidence>
<gene>
    <name evidence="3" type="ORF">J9317_07055</name>
</gene>
<keyword evidence="1" id="KW-0732">Signal</keyword>
<evidence type="ECO:0000256" key="1">
    <source>
        <dbReference type="SAM" id="SignalP"/>
    </source>
</evidence>
<dbReference type="InterPro" id="IPR035940">
    <property type="entry name" value="CAP_sf"/>
</dbReference>
<evidence type="ECO:0000259" key="2">
    <source>
        <dbReference type="Pfam" id="PF18058"/>
    </source>
</evidence>
<dbReference type="EMBL" id="JAGVRK010000001">
    <property type="protein sequence ID" value="MBS2968514.1"/>
    <property type="molecule type" value="Genomic_DNA"/>
</dbReference>
<comment type="caution">
    <text evidence="3">The sequence shown here is derived from an EMBL/GenBank/DDBJ whole genome shotgun (WGS) entry which is preliminary data.</text>
</comment>
<protein>
    <recommendedName>
        <fullName evidence="2">SbsC C-terminal domain-containing protein</fullName>
    </recommendedName>
</protein>
<sequence>MKRKKIAGLGLGFMLALGVLPAHEVQASTSSTAVQQGEKLAYQLRGFNRLIDSGDTYDVNQAYDSFSRQIQTAEKAIGKVSGSSKRRALSSKYVAPAKVARERVIYEVSQYRLMKVIGKDALANRVTYVDSNLKKLDRLKKRAVEIKKAGKYKALPAKMSGYLAETEKLQRTNRFAVPDLQLNHTLSSDEFDSFLLLNQDRYANGKSLMTLSERLSYISEIKSKDMHSTGSFSIYSTKYGNAQEMIVKLGFQQHSESGILIYKYANTPKAQRDLWRKNSSQKDVLLHDTIDYAGVGRYNDYTTHLFVNM</sequence>
<dbReference type="Pfam" id="PF18058">
    <property type="entry name" value="SbsC_C"/>
    <property type="match status" value="1"/>
</dbReference>
<dbReference type="Proteomes" id="UP000682403">
    <property type="component" value="Unassembled WGS sequence"/>
</dbReference>
<name>A0ABS5LCQ0_9BACI</name>
<proteinExistence type="predicted"/>
<feature type="chain" id="PRO_5045481976" description="SbsC C-terminal domain-containing protein" evidence="1">
    <location>
        <begin position="25"/>
        <end position="309"/>
    </location>
</feature>